<evidence type="ECO:0000313" key="2">
    <source>
        <dbReference type="Proteomes" id="UP000036959"/>
    </source>
</evidence>
<dbReference type="AlphaFoldDB" id="A0A0L0MH93"/>
<sequence>MLSPITMLSPKDIYERVRGHLLAQNAVSEDDNGSCRLRSAEGRKCAIGSLVRDEVYDTALEGVGISYYRHAHDGELLRALYASNVNAYDPNVIDLLIELEQIHDDAGVEEWPNLLSALGRRHAFC</sequence>
<dbReference type="PATRIC" id="fig|242163.4.peg.3469"/>
<comment type="caution">
    <text evidence="1">The sequence shown here is derived from an EMBL/GenBank/DDBJ whole genome shotgun (WGS) entry which is preliminary data.</text>
</comment>
<evidence type="ECO:0000313" key="1">
    <source>
        <dbReference type="EMBL" id="KND61349.1"/>
    </source>
</evidence>
<dbReference type="Proteomes" id="UP000036959">
    <property type="component" value="Unassembled WGS sequence"/>
</dbReference>
<name>A0A0L0MH93_9BURK</name>
<dbReference type="EMBL" id="LFJJ01000024">
    <property type="protein sequence ID" value="KND61349.1"/>
    <property type="molecule type" value="Genomic_DNA"/>
</dbReference>
<dbReference type="RefSeq" id="WP_232316429.1">
    <property type="nucleotide sequence ID" value="NZ_LFJJ01000024.1"/>
</dbReference>
<reference evidence="2" key="1">
    <citation type="submission" date="2015-06" db="EMBL/GenBank/DDBJ databases">
        <title>Comparative genomics of Burkholderia leaf nodule symbionts.</title>
        <authorList>
            <person name="Carlier A."/>
            <person name="Eberl L."/>
            <person name="Pinto-Carbo M."/>
        </authorList>
    </citation>
    <scope>NUCLEOTIDE SEQUENCE [LARGE SCALE GENOMIC DNA]</scope>
    <source>
        <strain evidence="2">UZHbot4</strain>
    </source>
</reference>
<accession>A0A0L0MH93</accession>
<gene>
    <name evidence="1" type="ORF">BVER_04245</name>
</gene>
<protein>
    <submittedName>
        <fullName evidence="1">Uncharacterized protein</fullName>
    </submittedName>
</protein>
<organism evidence="1 2">
    <name type="scientific">Candidatus Burkholderia verschuerenii</name>
    <dbReference type="NCBI Taxonomy" id="242163"/>
    <lineage>
        <taxon>Bacteria</taxon>
        <taxon>Pseudomonadati</taxon>
        <taxon>Pseudomonadota</taxon>
        <taxon>Betaproteobacteria</taxon>
        <taxon>Burkholderiales</taxon>
        <taxon>Burkholderiaceae</taxon>
        <taxon>Burkholderia</taxon>
    </lineage>
</organism>
<proteinExistence type="predicted"/>
<keyword evidence="2" id="KW-1185">Reference proteome</keyword>